<feature type="region of interest" description="Disordered" evidence="1">
    <location>
        <begin position="1"/>
        <end position="24"/>
    </location>
</feature>
<protein>
    <submittedName>
        <fullName evidence="2">Uncharacterized protein</fullName>
    </submittedName>
</protein>
<gene>
    <name evidence="2" type="ORF">QVD17_16246</name>
</gene>
<feature type="compositionally biased region" description="Basic and acidic residues" evidence="1">
    <location>
        <begin position="12"/>
        <end position="24"/>
    </location>
</feature>
<dbReference type="Proteomes" id="UP001229421">
    <property type="component" value="Unassembled WGS sequence"/>
</dbReference>
<dbReference type="EMBL" id="JAUHHV010000004">
    <property type="protein sequence ID" value="KAK1427558.1"/>
    <property type="molecule type" value="Genomic_DNA"/>
</dbReference>
<keyword evidence="3" id="KW-1185">Reference proteome</keyword>
<name>A0AAD8KRC5_TARER</name>
<reference evidence="2" key="1">
    <citation type="journal article" date="2023" name="bioRxiv">
        <title>Improved chromosome-level genome assembly for marigold (Tagetes erecta).</title>
        <authorList>
            <person name="Jiang F."/>
            <person name="Yuan L."/>
            <person name="Wang S."/>
            <person name="Wang H."/>
            <person name="Xu D."/>
            <person name="Wang A."/>
            <person name="Fan W."/>
        </authorList>
    </citation>
    <scope>NUCLEOTIDE SEQUENCE</scope>
    <source>
        <strain evidence="2">WSJ</strain>
        <tissue evidence="2">Leaf</tissue>
    </source>
</reference>
<dbReference type="AlphaFoldDB" id="A0AAD8KRC5"/>
<proteinExistence type="predicted"/>
<evidence type="ECO:0000313" key="3">
    <source>
        <dbReference type="Proteomes" id="UP001229421"/>
    </source>
</evidence>
<sequence length="125" mass="14446">MHSKNGAIDNPKAQEHWEKIQEEHTRLQNEVGDLSSVDEVVCLKRALGERPGHIRGVGKKLKRISIDVASAYNQQIQKEVEQQVQQQLLPFQEQFKAMQQIIEQLQTRNKCNRRDNDESEDDSLA</sequence>
<accession>A0AAD8KRC5</accession>
<evidence type="ECO:0000313" key="2">
    <source>
        <dbReference type="EMBL" id="KAK1427558.1"/>
    </source>
</evidence>
<organism evidence="2 3">
    <name type="scientific">Tagetes erecta</name>
    <name type="common">African marigold</name>
    <dbReference type="NCBI Taxonomy" id="13708"/>
    <lineage>
        <taxon>Eukaryota</taxon>
        <taxon>Viridiplantae</taxon>
        <taxon>Streptophyta</taxon>
        <taxon>Embryophyta</taxon>
        <taxon>Tracheophyta</taxon>
        <taxon>Spermatophyta</taxon>
        <taxon>Magnoliopsida</taxon>
        <taxon>eudicotyledons</taxon>
        <taxon>Gunneridae</taxon>
        <taxon>Pentapetalae</taxon>
        <taxon>asterids</taxon>
        <taxon>campanulids</taxon>
        <taxon>Asterales</taxon>
        <taxon>Asteraceae</taxon>
        <taxon>Asteroideae</taxon>
        <taxon>Heliantheae alliance</taxon>
        <taxon>Tageteae</taxon>
        <taxon>Tagetes</taxon>
    </lineage>
</organism>
<evidence type="ECO:0000256" key="1">
    <source>
        <dbReference type="SAM" id="MobiDB-lite"/>
    </source>
</evidence>
<comment type="caution">
    <text evidence="2">The sequence shown here is derived from an EMBL/GenBank/DDBJ whole genome shotgun (WGS) entry which is preliminary data.</text>
</comment>